<dbReference type="Proteomes" id="UP001476798">
    <property type="component" value="Unassembled WGS sequence"/>
</dbReference>
<reference evidence="1 2" key="1">
    <citation type="submission" date="2021-06" db="EMBL/GenBank/DDBJ databases">
        <authorList>
            <person name="Palmer J.M."/>
        </authorList>
    </citation>
    <scope>NUCLEOTIDE SEQUENCE [LARGE SCALE GENOMIC DNA]</scope>
    <source>
        <strain evidence="1 2">GA_2019</strain>
        <tissue evidence="1">Muscle</tissue>
    </source>
</reference>
<feature type="non-terminal residue" evidence="1">
    <location>
        <position position="1"/>
    </location>
</feature>
<comment type="caution">
    <text evidence="1">The sequence shown here is derived from an EMBL/GenBank/DDBJ whole genome shotgun (WGS) entry which is preliminary data.</text>
</comment>
<sequence length="113" mass="12583">TTPPCDLSTGQLFPSSTWREAWVVNVFLTCSTSRKPTFSLSSGFELRPPPYSRAYCCHISASLLWRALTRPRSSFSLGIKDPACAPWLSVRFSTTALTRICRIYEGGKGFQAK</sequence>
<evidence type="ECO:0000313" key="2">
    <source>
        <dbReference type="Proteomes" id="UP001476798"/>
    </source>
</evidence>
<gene>
    <name evidence="1" type="ORF">GOODEAATRI_028869</name>
</gene>
<protein>
    <submittedName>
        <fullName evidence="1">Uncharacterized protein</fullName>
    </submittedName>
</protein>
<accession>A0ABV0NPB4</accession>
<dbReference type="EMBL" id="JAHRIO010044092">
    <property type="protein sequence ID" value="MEQ2173145.1"/>
    <property type="molecule type" value="Genomic_DNA"/>
</dbReference>
<keyword evidence="2" id="KW-1185">Reference proteome</keyword>
<organism evidence="1 2">
    <name type="scientific">Goodea atripinnis</name>
    <dbReference type="NCBI Taxonomy" id="208336"/>
    <lineage>
        <taxon>Eukaryota</taxon>
        <taxon>Metazoa</taxon>
        <taxon>Chordata</taxon>
        <taxon>Craniata</taxon>
        <taxon>Vertebrata</taxon>
        <taxon>Euteleostomi</taxon>
        <taxon>Actinopterygii</taxon>
        <taxon>Neopterygii</taxon>
        <taxon>Teleostei</taxon>
        <taxon>Neoteleostei</taxon>
        <taxon>Acanthomorphata</taxon>
        <taxon>Ovalentaria</taxon>
        <taxon>Atherinomorphae</taxon>
        <taxon>Cyprinodontiformes</taxon>
        <taxon>Goodeidae</taxon>
        <taxon>Goodea</taxon>
    </lineage>
</organism>
<evidence type="ECO:0000313" key="1">
    <source>
        <dbReference type="EMBL" id="MEQ2173145.1"/>
    </source>
</evidence>
<name>A0ABV0NPB4_9TELE</name>
<proteinExistence type="predicted"/>